<dbReference type="AlphaFoldDB" id="A0A3S1AWG2"/>
<protein>
    <submittedName>
        <fullName evidence="1">Uncharacterized protein</fullName>
    </submittedName>
</protein>
<sequence length="348" mass="38608">MRRLTNIALACLAVLGMALPAQASFFVQAFTITGANQNNKLVVPDATKPTKFSASYSLGYLADGQFNFITVDVVYIANDQSETLVLGASKQVSATQPPYSGSIDLTLPANKTAGRIMLRMTALNPQTMVTYSTNSYGIEIGPAIPTNPMTGLLRTWRESIFPAGQLYFNPPPEEFKKPSMVAVYITVAPNGKTFDLYADPANTPGWDLHDKLLPDGNYVLLHAFFAYSQQETNTVPVYRYIKKENNLVTLFSIHPQDETIWTKTGVAFYAYSSRIRREGPNPPPSSVTIKHVFAKRSADRNFYAPYFPEDKSTSEWFPPDVIDPVTGVIVRNIAYFADFNAFASYITK</sequence>
<dbReference type="EMBL" id="RIAR02000001">
    <property type="protein sequence ID" value="NSL85308.1"/>
    <property type="molecule type" value="Genomic_DNA"/>
</dbReference>
<comment type="caution">
    <text evidence="1">The sequence shown here is derived from an EMBL/GenBank/DDBJ whole genome shotgun (WGS) entry which is preliminary data.</text>
</comment>
<accession>A0A3S1AWG2</accession>
<keyword evidence="2" id="KW-1185">Reference proteome</keyword>
<reference evidence="1" key="1">
    <citation type="submission" date="2020-05" db="EMBL/GenBank/DDBJ databases">
        <title>Chitinophaga laudate sp. nov., isolated from a tropical peat swamp.</title>
        <authorList>
            <person name="Goh C.B.S."/>
            <person name="Lee M.S."/>
            <person name="Parimannan S."/>
            <person name="Pasbakhsh P."/>
            <person name="Yule C.M."/>
            <person name="Rajandas H."/>
            <person name="Loke S."/>
            <person name="Croft L."/>
            <person name="Tan J.B.L."/>
        </authorList>
    </citation>
    <scope>NUCLEOTIDE SEQUENCE</scope>
    <source>
        <strain evidence="1">Mgbs1</strain>
    </source>
</reference>
<gene>
    <name evidence="1" type="ORF">ECE50_000590</name>
</gene>
<organism evidence="1 2">
    <name type="scientific">Chitinophaga solisilvae</name>
    <dbReference type="NCBI Taxonomy" id="1233460"/>
    <lineage>
        <taxon>Bacteria</taxon>
        <taxon>Pseudomonadati</taxon>
        <taxon>Bacteroidota</taxon>
        <taxon>Chitinophagia</taxon>
        <taxon>Chitinophagales</taxon>
        <taxon>Chitinophagaceae</taxon>
        <taxon>Chitinophaga</taxon>
    </lineage>
</organism>
<evidence type="ECO:0000313" key="1">
    <source>
        <dbReference type="EMBL" id="NSL85308.1"/>
    </source>
</evidence>
<dbReference type="Proteomes" id="UP000281028">
    <property type="component" value="Unassembled WGS sequence"/>
</dbReference>
<evidence type="ECO:0000313" key="2">
    <source>
        <dbReference type="Proteomes" id="UP000281028"/>
    </source>
</evidence>
<dbReference type="RefSeq" id="WP_127044350.1">
    <property type="nucleotide sequence ID" value="NZ_JAABOK010000009.1"/>
</dbReference>
<proteinExistence type="predicted"/>
<name>A0A3S1AWG2_9BACT</name>